<dbReference type="SUPFAM" id="SSF52540">
    <property type="entry name" value="P-loop containing nucleoside triphosphate hydrolases"/>
    <property type="match status" value="1"/>
</dbReference>
<dbReference type="PANTHER" id="PTHR35894:SF1">
    <property type="entry name" value="PHOSPHORIBULOKINASE _ URIDINE KINASE FAMILY"/>
    <property type="match status" value="1"/>
</dbReference>
<dbReference type="InterPro" id="IPR027417">
    <property type="entry name" value="P-loop_NTPase"/>
</dbReference>
<feature type="domain" description="AAA+ ATPase" evidence="1">
    <location>
        <begin position="42"/>
        <end position="183"/>
    </location>
</feature>
<dbReference type="InterPro" id="IPR052026">
    <property type="entry name" value="ExeA_AAA_ATPase_DNA-bind"/>
</dbReference>
<gene>
    <name evidence="2" type="ORF">A3196_10905</name>
</gene>
<dbReference type="Gene3D" id="3.40.50.300">
    <property type="entry name" value="P-loop containing nucleotide triphosphate hydrolases"/>
    <property type="match status" value="1"/>
</dbReference>
<evidence type="ECO:0000259" key="1">
    <source>
        <dbReference type="SMART" id="SM00382"/>
    </source>
</evidence>
<dbReference type="InterPro" id="IPR003593">
    <property type="entry name" value="AAA+_ATPase"/>
</dbReference>
<dbReference type="EMBL" id="LVJZ01000003">
    <property type="protein sequence ID" value="ODB97223.1"/>
    <property type="molecule type" value="Genomic_DNA"/>
</dbReference>
<evidence type="ECO:0000313" key="3">
    <source>
        <dbReference type="Proteomes" id="UP000094849"/>
    </source>
</evidence>
<dbReference type="PANTHER" id="PTHR35894">
    <property type="entry name" value="GENERAL SECRETION PATHWAY PROTEIN A-RELATED"/>
    <property type="match status" value="1"/>
</dbReference>
<dbReference type="SMART" id="SM00382">
    <property type="entry name" value="AAA"/>
    <property type="match status" value="1"/>
</dbReference>
<accession>A0A1E2UR59</accession>
<dbReference type="OrthoDB" id="9780149at2"/>
<reference evidence="2 3" key="1">
    <citation type="submission" date="2016-03" db="EMBL/GenBank/DDBJ databases">
        <title>Chemosynthetic sulphur-oxidizing symbionts of marine invertebrate animals are capable of nitrogen fixation.</title>
        <authorList>
            <person name="Petersen J.M."/>
            <person name="Kemper A."/>
            <person name="Gruber-Vodicka H."/>
            <person name="Cardini U."/>
            <person name="Geest Mvander."/>
            <person name="Kleiner M."/>
            <person name="Bulgheresi S."/>
            <person name="Fussmann M."/>
            <person name="Herbold C."/>
            <person name="Seah B.K.B."/>
            <person name="Antony C.Paul."/>
            <person name="Liu D."/>
            <person name="Belitz A."/>
            <person name="Weber M."/>
        </authorList>
    </citation>
    <scope>NUCLEOTIDE SEQUENCE [LARGE SCALE GENOMIC DNA]</scope>
    <source>
        <strain evidence="2">G_D</strain>
    </source>
</reference>
<organism evidence="2 3">
    <name type="scientific">Candidatus Thiodiazotropha endoloripes</name>
    <dbReference type="NCBI Taxonomy" id="1818881"/>
    <lineage>
        <taxon>Bacteria</taxon>
        <taxon>Pseudomonadati</taxon>
        <taxon>Pseudomonadota</taxon>
        <taxon>Gammaproteobacteria</taxon>
        <taxon>Chromatiales</taxon>
        <taxon>Sedimenticolaceae</taxon>
        <taxon>Candidatus Thiodiazotropha</taxon>
    </lineage>
</organism>
<name>A0A1E2UR59_9GAMM</name>
<evidence type="ECO:0000313" key="2">
    <source>
        <dbReference type="EMBL" id="ODB97223.1"/>
    </source>
</evidence>
<proteinExistence type="predicted"/>
<dbReference type="InterPro" id="IPR049945">
    <property type="entry name" value="AAA_22"/>
</dbReference>
<dbReference type="GO" id="GO:0016887">
    <property type="term" value="F:ATP hydrolysis activity"/>
    <property type="evidence" value="ECO:0007669"/>
    <property type="project" value="InterPro"/>
</dbReference>
<dbReference type="RefSeq" id="WP_069019849.1">
    <property type="nucleotide sequence ID" value="NZ_LVJY01000005.1"/>
</dbReference>
<dbReference type="Pfam" id="PF13401">
    <property type="entry name" value="AAA_22"/>
    <property type="match status" value="1"/>
</dbReference>
<dbReference type="AlphaFoldDB" id="A0A1E2UR59"/>
<dbReference type="Proteomes" id="UP000094849">
    <property type="component" value="Unassembled WGS sequence"/>
</dbReference>
<keyword evidence="3" id="KW-1185">Reference proteome</keyword>
<protein>
    <recommendedName>
        <fullName evidence="1">AAA+ ATPase domain-containing protein</fullName>
    </recommendedName>
</protein>
<sequence length="332" mass="38046">MYETFYGFTEKPFTLLPDPSFLFLGKKHSTAYSMLEYGMLSQAGFTVITGEVGSGKTTLVRHLLDQMEDDVTVGLVNTSHRDMGELLQWVLLSFGLEYREKERVVLHDLFTQFLIDQYAQNKRTVLIVDEAQNLDAQVLEELRLLSNINADKHQVLQIILVGQPQLRSMLAHEDFIQFQQRVSIDYHLSALNELETRAYIFHRTRTAGRSKPLFTKGASQLIYRASQGIPRVINTICDAALVYGFADQMEILDSRLITNVLRDKANARRANVNNAQNPAGHLKPVVFGDRQNNIEHFQSDVQRDDPSESNKKLTEFNRDSAKLLFKKYYHDS</sequence>
<dbReference type="STRING" id="1818881.A3196_10905"/>
<comment type="caution">
    <text evidence="2">The sequence shown here is derived from an EMBL/GenBank/DDBJ whole genome shotgun (WGS) entry which is preliminary data.</text>
</comment>
<dbReference type="CDD" id="cd00267">
    <property type="entry name" value="ABC_ATPase"/>
    <property type="match status" value="1"/>
</dbReference>